<dbReference type="Proteomes" id="UP000319931">
    <property type="component" value="Unassembled WGS sequence"/>
</dbReference>
<feature type="transmembrane region" description="Helical" evidence="13">
    <location>
        <begin position="42"/>
        <end position="62"/>
    </location>
</feature>
<evidence type="ECO:0000256" key="8">
    <source>
        <dbReference type="ARBA" id="ARBA00022982"/>
    </source>
</evidence>
<reference evidence="15 16" key="1">
    <citation type="journal article" date="2019" name="Environ. Microbiol.">
        <title>Species interactions and distinct microbial communities in high Arctic permafrost affected cryosols are associated with the CH4 and CO2 gas fluxes.</title>
        <authorList>
            <person name="Altshuler I."/>
            <person name="Hamel J."/>
            <person name="Turney S."/>
            <person name="Magnuson E."/>
            <person name="Levesque R."/>
            <person name="Greer C."/>
            <person name="Whyte L.G."/>
        </authorList>
    </citation>
    <scope>NUCLEOTIDE SEQUENCE [LARGE SCALE GENOMIC DNA]</scope>
    <source>
        <strain evidence="15 16">E6.1</strain>
    </source>
</reference>
<dbReference type="OrthoDB" id="1247465at2"/>
<evidence type="ECO:0000256" key="7">
    <source>
        <dbReference type="ARBA" id="ARBA00022723"/>
    </source>
</evidence>
<dbReference type="GO" id="GO:0022904">
    <property type="term" value="P:respiratory electron transport chain"/>
    <property type="evidence" value="ECO:0007669"/>
    <property type="project" value="InterPro"/>
</dbReference>
<evidence type="ECO:0000256" key="3">
    <source>
        <dbReference type="ARBA" id="ARBA00022448"/>
    </source>
</evidence>
<name>A0A502FG68_9SPHN</name>
<evidence type="ECO:0000256" key="6">
    <source>
        <dbReference type="ARBA" id="ARBA00022692"/>
    </source>
</evidence>
<comment type="subcellular location">
    <subcellularLocation>
        <location evidence="2">Cell membrane</location>
        <topology evidence="2">Multi-pass membrane protein</topology>
    </subcellularLocation>
</comment>
<evidence type="ECO:0000313" key="15">
    <source>
        <dbReference type="EMBL" id="TPG48222.1"/>
    </source>
</evidence>
<evidence type="ECO:0000256" key="12">
    <source>
        <dbReference type="ARBA" id="ARBA00037975"/>
    </source>
</evidence>
<keyword evidence="4" id="KW-1003">Cell membrane</keyword>
<keyword evidence="5" id="KW-0349">Heme</keyword>
<evidence type="ECO:0000256" key="9">
    <source>
        <dbReference type="ARBA" id="ARBA00022989"/>
    </source>
</evidence>
<dbReference type="InterPro" id="IPR016174">
    <property type="entry name" value="Di-haem_cyt_TM"/>
</dbReference>
<comment type="similarity">
    <text evidence="12">Belongs to the cytochrome b561 family.</text>
</comment>
<dbReference type="InterPro" id="IPR011577">
    <property type="entry name" value="Cyt_b561_bac/Ni-Hgenase"/>
</dbReference>
<evidence type="ECO:0000256" key="11">
    <source>
        <dbReference type="ARBA" id="ARBA00023136"/>
    </source>
</evidence>
<feature type="transmembrane region" description="Helical" evidence="13">
    <location>
        <begin position="82"/>
        <end position="105"/>
    </location>
</feature>
<comment type="caution">
    <text evidence="15">The sequence shown here is derived from an EMBL/GenBank/DDBJ whole genome shotgun (WGS) entry which is preliminary data.</text>
</comment>
<evidence type="ECO:0000313" key="16">
    <source>
        <dbReference type="Proteomes" id="UP000319931"/>
    </source>
</evidence>
<dbReference type="SUPFAM" id="SSF81342">
    <property type="entry name" value="Transmembrane di-heme cytochromes"/>
    <property type="match status" value="1"/>
</dbReference>
<keyword evidence="10" id="KW-0408">Iron</keyword>
<keyword evidence="16" id="KW-1185">Reference proteome</keyword>
<dbReference type="PANTHER" id="PTHR30529">
    <property type="entry name" value="CYTOCHROME B561"/>
    <property type="match status" value="1"/>
</dbReference>
<feature type="domain" description="Cytochrome b561 bacterial/Ni-hydrogenase" evidence="14">
    <location>
        <begin position="4"/>
        <end position="184"/>
    </location>
</feature>
<dbReference type="EMBL" id="RCZC01000009">
    <property type="protein sequence ID" value="TPG48222.1"/>
    <property type="molecule type" value="Genomic_DNA"/>
</dbReference>
<dbReference type="GO" id="GO:0020037">
    <property type="term" value="F:heme binding"/>
    <property type="evidence" value="ECO:0007669"/>
    <property type="project" value="TreeGrafter"/>
</dbReference>
<keyword evidence="9 13" id="KW-1133">Transmembrane helix</keyword>
<feature type="transmembrane region" description="Helical" evidence="13">
    <location>
        <begin position="7"/>
        <end position="30"/>
    </location>
</feature>
<keyword evidence="7" id="KW-0479">Metal-binding</keyword>
<comment type="cofactor">
    <cofactor evidence="1">
        <name>heme b</name>
        <dbReference type="ChEBI" id="CHEBI:60344"/>
    </cofactor>
</comment>
<dbReference type="GO" id="GO:0009055">
    <property type="term" value="F:electron transfer activity"/>
    <property type="evidence" value="ECO:0007669"/>
    <property type="project" value="InterPro"/>
</dbReference>
<dbReference type="GO" id="GO:0005886">
    <property type="term" value="C:plasma membrane"/>
    <property type="evidence" value="ECO:0007669"/>
    <property type="project" value="UniProtKB-SubCell"/>
</dbReference>
<sequence>MLQRYTCVAIVIHWLTVLFILVNLVLGHIMEGASPALKPILIPLHIWMGLSVLLLTTIRVALRLTHRPLAYPPDYTLWELRLAGLLHTSFYALLIAMSVIGYLLVSANPSNPQRHLTFWGVIPLPYPVALQTMDRPAQLVLHDQFVTAHAIGGWLIALALALALHLAGAIKHQLLDRTNVLRRIAPLRD</sequence>
<dbReference type="Pfam" id="PF01292">
    <property type="entry name" value="Ni_hydr_CYTB"/>
    <property type="match status" value="1"/>
</dbReference>
<keyword evidence="3" id="KW-0813">Transport</keyword>
<dbReference type="GO" id="GO:0046872">
    <property type="term" value="F:metal ion binding"/>
    <property type="evidence" value="ECO:0007669"/>
    <property type="project" value="UniProtKB-KW"/>
</dbReference>
<evidence type="ECO:0000256" key="4">
    <source>
        <dbReference type="ARBA" id="ARBA00022475"/>
    </source>
</evidence>
<keyword evidence="11 13" id="KW-0472">Membrane</keyword>
<keyword evidence="6 13" id="KW-0812">Transmembrane</keyword>
<keyword evidence="8" id="KW-0249">Electron transport</keyword>
<evidence type="ECO:0000256" key="2">
    <source>
        <dbReference type="ARBA" id="ARBA00004651"/>
    </source>
</evidence>
<evidence type="ECO:0000256" key="13">
    <source>
        <dbReference type="SAM" id="Phobius"/>
    </source>
</evidence>
<feature type="transmembrane region" description="Helical" evidence="13">
    <location>
        <begin position="145"/>
        <end position="167"/>
    </location>
</feature>
<dbReference type="AlphaFoldDB" id="A0A502FG68"/>
<proteinExistence type="inferred from homology"/>
<evidence type="ECO:0000256" key="1">
    <source>
        <dbReference type="ARBA" id="ARBA00001970"/>
    </source>
</evidence>
<organism evidence="15 16">
    <name type="scientific">Sphingomonas glacialis</name>
    <dbReference type="NCBI Taxonomy" id="658225"/>
    <lineage>
        <taxon>Bacteria</taxon>
        <taxon>Pseudomonadati</taxon>
        <taxon>Pseudomonadota</taxon>
        <taxon>Alphaproteobacteria</taxon>
        <taxon>Sphingomonadales</taxon>
        <taxon>Sphingomonadaceae</taxon>
        <taxon>Sphingomonas</taxon>
    </lineage>
</organism>
<accession>A0A502FG68</accession>
<evidence type="ECO:0000256" key="5">
    <source>
        <dbReference type="ARBA" id="ARBA00022617"/>
    </source>
</evidence>
<dbReference type="PANTHER" id="PTHR30529:SF1">
    <property type="entry name" value="CYTOCHROME B561 HOMOLOG 2"/>
    <property type="match status" value="1"/>
</dbReference>
<gene>
    <name evidence="15" type="ORF">EAH76_20550</name>
</gene>
<dbReference type="RefSeq" id="WP_140852155.1">
    <property type="nucleotide sequence ID" value="NZ_RCZC01000009.1"/>
</dbReference>
<evidence type="ECO:0000256" key="10">
    <source>
        <dbReference type="ARBA" id="ARBA00023004"/>
    </source>
</evidence>
<evidence type="ECO:0000259" key="14">
    <source>
        <dbReference type="Pfam" id="PF01292"/>
    </source>
</evidence>
<protein>
    <recommendedName>
        <fullName evidence="14">Cytochrome b561 bacterial/Ni-hydrogenase domain-containing protein</fullName>
    </recommendedName>
</protein>
<dbReference type="InterPro" id="IPR052168">
    <property type="entry name" value="Cytochrome_b561_oxidase"/>
</dbReference>